<dbReference type="EMBL" id="JAHDVG010000488">
    <property type="protein sequence ID" value="KAH1165320.1"/>
    <property type="molecule type" value="Genomic_DNA"/>
</dbReference>
<dbReference type="AlphaFoldDB" id="A0A9D3WQN3"/>
<accession>A0A9D3WQN3</accession>
<evidence type="ECO:0000313" key="1">
    <source>
        <dbReference type="EMBL" id="KAH1165320.1"/>
    </source>
</evidence>
<dbReference type="Proteomes" id="UP000827986">
    <property type="component" value="Unassembled WGS sequence"/>
</dbReference>
<protein>
    <submittedName>
        <fullName evidence="1">Uncharacterized protein</fullName>
    </submittedName>
</protein>
<organism evidence="1 2">
    <name type="scientific">Mauremys mutica</name>
    <name type="common">yellowpond turtle</name>
    <dbReference type="NCBI Taxonomy" id="74926"/>
    <lineage>
        <taxon>Eukaryota</taxon>
        <taxon>Metazoa</taxon>
        <taxon>Chordata</taxon>
        <taxon>Craniata</taxon>
        <taxon>Vertebrata</taxon>
        <taxon>Euteleostomi</taxon>
        <taxon>Archelosauria</taxon>
        <taxon>Testudinata</taxon>
        <taxon>Testudines</taxon>
        <taxon>Cryptodira</taxon>
        <taxon>Durocryptodira</taxon>
        <taxon>Testudinoidea</taxon>
        <taxon>Geoemydidae</taxon>
        <taxon>Geoemydinae</taxon>
        <taxon>Mauremys</taxon>
    </lineage>
</organism>
<keyword evidence="2" id="KW-1185">Reference proteome</keyword>
<sequence length="128" mass="14455">MQGSLDWLAKHPAIPRHKILSLGHAAWEITEKTLKVPVILVVVLKIEKQKLSPSDRIFEKTTPITHPPSLTVIMLFHETWEESISLQLCIKGPCPSHEKGGLASREPCILELPTHLIACWSKTNRRVE</sequence>
<comment type="caution">
    <text evidence="1">The sequence shown here is derived from an EMBL/GenBank/DDBJ whole genome shotgun (WGS) entry which is preliminary data.</text>
</comment>
<gene>
    <name evidence="1" type="ORF">KIL84_022879</name>
</gene>
<name>A0A9D3WQN3_9SAUR</name>
<reference evidence="1" key="1">
    <citation type="submission" date="2021-09" db="EMBL/GenBank/DDBJ databases">
        <title>The genome of Mauremys mutica provides insights into the evolution of semi-aquatic lifestyle.</title>
        <authorList>
            <person name="Gong S."/>
            <person name="Gao Y."/>
        </authorList>
    </citation>
    <scope>NUCLEOTIDE SEQUENCE</scope>
    <source>
        <strain evidence="1">MM-2020</strain>
        <tissue evidence="1">Muscle</tissue>
    </source>
</reference>
<evidence type="ECO:0000313" key="2">
    <source>
        <dbReference type="Proteomes" id="UP000827986"/>
    </source>
</evidence>
<proteinExistence type="predicted"/>